<gene>
    <name evidence="2" type="ORF">MPOR_20660</name>
</gene>
<evidence type="ECO:0000256" key="1">
    <source>
        <dbReference type="SAM" id="Phobius"/>
    </source>
</evidence>
<name>A0A6N4VAA1_9MYCO</name>
<dbReference type="KEGG" id="mpof:MPOR_20660"/>
<dbReference type="Proteomes" id="UP000466785">
    <property type="component" value="Chromosome"/>
</dbReference>
<proteinExistence type="predicted"/>
<feature type="transmembrane region" description="Helical" evidence="1">
    <location>
        <begin position="52"/>
        <end position="74"/>
    </location>
</feature>
<feature type="transmembrane region" description="Helical" evidence="1">
    <location>
        <begin position="89"/>
        <end position="110"/>
    </location>
</feature>
<evidence type="ECO:0000313" key="3">
    <source>
        <dbReference type="Proteomes" id="UP000466785"/>
    </source>
</evidence>
<keyword evidence="1" id="KW-0472">Membrane</keyword>
<accession>A0A6N4VAA1</accession>
<dbReference type="AlphaFoldDB" id="A0A6N4VAA1"/>
<dbReference type="RefSeq" id="WP_163673518.1">
    <property type="nucleotide sequence ID" value="NZ_AP022570.1"/>
</dbReference>
<keyword evidence="1" id="KW-1133">Transmembrane helix</keyword>
<reference evidence="2 3" key="1">
    <citation type="journal article" date="2019" name="Emerg. Microbes Infect.">
        <title>Comprehensive subspecies identification of 175 nontuberculous mycobacteria species based on 7547 genomic profiles.</title>
        <authorList>
            <person name="Matsumoto Y."/>
            <person name="Kinjo T."/>
            <person name="Motooka D."/>
            <person name="Nabeya D."/>
            <person name="Jung N."/>
            <person name="Uechi K."/>
            <person name="Horii T."/>
            <person name="Iida T."/>
            <person name="Fujita J."/>
            <person name="Nakamura S."/>
        </authorList>
    </citation>
    <scope>NUCLEOTIDE SEQUENCE [LARGE SCALE GENOMIC DNA]</scope>
    <source>
        <strain evidence="2 3">JCM 12603</strain>
    </source>
</reference>
<organism evidence="2 3">
    <name type="scientific">Mycolicibacterium poriferae</name>
    <dbReference type="NCBI Taxonomy" id="39694"/>
    <lineage>
        <taxon>Bacteria</taxon>
        <taxon>Bacillati</taxon>
        <taxon>Actinomycetota</taxon>
        <taxon>Actinomycetes</taxon>
        <taxon>Mycobacteriales</taxon>
        <taxon>Mycobacteriaceae</taxon>
        <taxon>Mycolicibacterium</taxon>
    </lineage>
</organism>
<keyword evidence="3" id="KW-1185">Reference proteome</keyword>
<feature type="transmembrane region" description="Helical" evidence="1">
    <location>
        <begin position="27"/>
        <end position="45"/>
    </location>
</feature>
<protein>
    <submittedName>
        <fullName evidence="2">Uncharacterized protein</fullName>
    </submittedName>
</protein>
<sequence>MSLLLATAVAGVAAVLAWRWRRRTLRLCVLAVTTVPVLFLVVVVTGEVVPDLVLRAATITVATVVLSVLTALLWTRGLPQLVSRRDRSGVAVVCAALSAMYAAVAAFLLVAADDTASVADAEVLVDRDQFVASRDAPARQAGVLLQGTLRGPTGSPVVAAHGCVTVGTHRLLLPGGRFPDRYLVDFPGGPPVVVAGISSGSQAWEWPADGTGECVLRTGDPVVVWGHLRGAMGGGATSYTGLADVRIVAVGDADTFLASFRPAAERTGRMVVVLAGVNGALAVAVAVAGVHTCRRLTRTGTDDPPRITWRSGPR</sequence>
<keyword evidence="1" id="KW-0812">Transmembrane</keyword>
<feature type="transmembrane region" description="Helical" evidence="1">
    <location>
        <begin position="270"/>
        <end position="290"/>
    </location>
</feature>
<evidence type="ECO:0000313" key="2">
    <source>
        <dbReference type="EMBL" id="BBX51040.1"/>
    </source>
</evidence>
<dbReference type="EMBL" id="AP022570">
    <property type="protein sequence ID" value="BBX51040.1"/>
    <property type="molecule type" value="Genomic_DNA"/>
</dbReference>